<sequence length="208" mass="22154">MTDCCSAKGCEIEEMARQAGQRRVLIVVLLLNSAMFFVEFTAGLIAGSTALMADSVDMLGDAFVYVLSLYALTRSSRWKAGAAMAKGVFILVFGAVIVVEAISKAMVGVPPSSTLMFIFGSLALAVNLGCFALLWRYRTQDVNMSSSFECSRNDLIANTGVLIAAAAVLATASPWPDIVIGLLIAAVFLRSAVRVLAEAWPMWRAGTV</sequence>
<protein>
    <submittedName>
        <fullName evidence="8">Cation transporter</fullName>
    </submittedName>
</protein>
<dbReference type="Proteomes" id="UP000564378">
    <property type="component" value="Unassembled WGS sequence"/>
</dbReference>
<dbReference type="AlphaFoldDB" id="A0A842HZ57"/>
<evidence type="ECO:0000256" key="6">
    <source>
        <dbReference type="SAM" id="Phobius"/>
    </source>
</evidence>
<keyword evidence="5 6" id="KW-0472">Membrane</keyword>
<evidence type="ECO:0000256" key="3">
    <source>
        <dbReference type="ARBA" id="ARBA00022906"/>
    </source>
</evidence>
<keyword evidence="4 6" id="KW-1133">Transmembrane helix</keyword>
<dbReference type="RefSeq" id="WP_185801416.1">
    <property type="nucleotide sequence ID" value="NZ_JACJVJ010000002.1"/>
</dbReference>
<dbReference type="InterPro" id="IPR058533">
    <property type="entry name" value="Cation_efflux_TM"/>
</dbReference>
<keyword evidence="3" id="KW-0862">Zinc</keyword>
<evidence type="ECO:0000313" key="9">
    <source>
        <dbReference type="Proteomes" id="UP000564378"/>
    </source>
</evidence>
<dbReference type="Pfam" id="PF01545">
    <property type="entry name" value="Cation_efflux"/>
    <property type="match status" value="1"/>
</dbReference>
<keyword evidence="3" id="KW-0813">Transport</keyword>
<dbReference type="PANTHER" id="PTHR11562">
    <property type="entry name" value="CATION EFFLUX PROTEIN/ ZINC TRANSPORTER"/>
    <property type="match status" value="1"/>
</dbReference>
<dbReference type="GO" id="GO:0005385">
    <property type="term" value="F:zinc ion transmembrane transporter activity"/>
    <property type="evidence" value="ECO:0007669"/>
    <property type="project" value="TreeGrafter"/>
</dbReference>
<dbReference type="InterPro" id="IPR027469">
    <property type="entry name" value="Cation_efflux_TMD_sf"/>
</dbReference>
<dbReference type="NCBIfam" id="TIGR01297">
    <property type="entry name" value="CDF"/>
    <property type="match status" value="1"/>
</dbReference>
<feature type="transmembrane region" description="Helical" evidence="6">
    <location>
        <begin position="178"/>
        <end position="197"/>
    </location>
</feature>
<evidence type="ECO:0000256" key="4">
    <source>
        <dbReference type="ARBA" id="ARBA00022989"/>
    </source>
</evidence>
<keyword evidence="2 6" id="KW-0812">Transmembrane</keyword>
<feature type="transmembrane region" description="Helical" evidence="6">
    <location>
        <begin position="155"/>
        <end position="172"/>
    </location>
</feature>
<organism evidence="8 9">
    <name type="scientific">Parasphingopyxis marina</name>
    <dbReference type="NCBI Taxonomy" id="2761622"/>
    <lineage>
        <taxon>Bacteria</taxon>
        <taxon>Pseudomonadati</taxon>
        <taxon>Pseudomonadota</taxon>
        <taxon>Alphaproteobacteria</taxon>
        <taxon>Sphingomonadales</taxon>
        <taxon>Sphingomonadaceae</taxon>
        <taxon>Parasphingopyxis</taxon>
    </lineage>
</organism>
<gene>
    <name evidence="8" type="ORF">H6P80_10960</name>
</gene>
<keyword evidence="3" id="KW-0406">Ion transport</keyword>
<accession>A0A842HZ57</accession>
<comment type="subcellular location">
    <subcellularLocation>
        <location evidence="1">Membrane</location>
        <topology evidence="1">Multi-pass membrane protein</topology>
    </subcellularLocation>
</comment>
<dbReference type="PANTHER" id="PTHR11562:SF17">
    <property type="entry name" value="RE54080P-RELATED"/>
    <property type="match status" value="1"/>
</dbReference>
<feature type="transmembrane region" description="Helical" evidence="6">
    <location>
        <begin position="51"/>
        <end position="72"/>
    </location>
</feature>
<evidence type="ECO:0000256" key="5">
    <source>
        <dbReference type="ARBA" id="ARBA00023136"/>
    </source>
</evidence>
<evidence type="ECO:0000256" key="1">
    <source>
        <dbReference type="ARBA" id="ARBA00004141"/>
    </source>
</evidence>
<keyword evidence="9" id="KW-1185">Reference proteome</keyword>
<feature type="transmembrane region" description="Helical" evidence="6">
    <location>
        <begin position="84"/>
        <end position="103"/>
    </location>
</feature>
<evidence type="ECO:0000313" key="8">
    <source>
        <dbReference type="EMBL" id="MBC2778135.1"/>
    </source>
</evidence>
<feature type="transmembrane region" description="Helical" evidence="6">
    <location>
        <begin position="115"/>
        <end position="135"/>
    </location>
</feature>
<dbReference type="GO" id="GO:0005886">
    <property type="term" value="C:plasma membrane"/>
    <property type="evidence" value="ECO:0007669"/>
    <property type="project" value="TreeGrafter"/>
</dbReference>
<proteinExistence type="predicted"/>
<evidence type="ECO:0000259" key="7">
    <source>
        <dbReference type="Pfam" id="PF01545"/>
    </source>
</evidence>
<keyword evidence="3" id="KW-0864">Zinc transport</keyword>
<reference evidence="8 9" key="1">
    <citation type="submission" date="2020-08" db="EMBL/GenBank/DDBJ databases">
        <title>Draft genome sequence of Parasphingopyxis sp. GrpM-11.</title>
        <authorList>
            <person name="Oh J."/>
            <person name="Roh D.-H."/>
        </authorList>
    </citation>
    <scope>NUCLEOTIDE SEQUENCE [LARGE SCALE GENOMIC DNA]</scope>
    <source>
        <strain evidence="8 9">GrpM-11</strain>
    </source>
</reference>
<dbReference type="Gene3D" id="1.20.1510.10">
    <property type="entry name" value="Cation efflux protein transmembrane domain"/>
    <property type="match status" value="1"/>
</dbReference>
<name>A0A842HZ57_9SPHN</name>
<evidence type="ECO:0000256" key="2">
    <source>
        <dbReference type="ARBA" id="ARBA00022692"/>
    </source>
</evidence>
<comment type="caution">
    <text evidence="8">The sequence shown here is derived from an EMBL/GenBank/DDBJ whole genome shotgun (WGS) entry which is preliminary data.</text>
</comment>
<dbReference type="SUPFAM" id="SSF161111">
    <property type="entry name" value="Cation efflux protein transmembrane domain-like"/>
    <property type="match status" value="1"/>
</dbReference>
<dbReference type="InterPro" id="IPR050681">
    <property type="entry name" value="CDF/SLC30A"/>
</dbReference>
<dbReference type="EMBL" id="JACJVJ010000002">
    <property type="protein sequence ID" value="MBC2778135.1"/>
    <property type="molecule type" value="Genomic_DNA"/>
</dbReference>
<dbReference type="InterPro" id="IPR002524">
    <property type="entry name" value="Cation_efflux"/>
</dbReference>
<feature type="domain" description="Cation efflux protein transmembrane" evidence="7">
    <location>
        <begin position="25"/>
        <end position="199"/>
    </location>
</feature>
<feature type="transmembrane region" description="Helical" evidence="6">
    <location>
        <begin position="24"/>
        <end position="45"/>
    </location>
</feature>